<dbReference type="InterPro" id="IPR032821">
    <property type="entry name" value="PKS_assoc"/>
</dbReference>
<sequence>MTPTPQGQPATQSGMEGKVLPAPDLVTDGERVVISGMSGLYPSSHHIKDLSDILYNKVNPVIADNLRWSVKHPEAAKHMGAIPDLDRFDAQFFKVYHTLGNAMDPLSRKVLEQAYTAIYDAGVNPAYLFGRKVSVFIGTCFSESEKATFYVATSRTGLGVAGGCKSMFANRISYWLNAKGPSMAIDESCCSSTAALEQAYHAMSRGDCEAAIVGGCYLCLHPQYSVHHSRIVGQAMDGKTKSFDQNADGCTISEAINVLFLQKAKDALRVYADIMHVKTEYVGLSKGVTSPQYGYFRNSEKTADFLNKFYEEAMVPPHAVEYVEGFGSGCPDADKAELDAFEKVFCKGKEDTLLVGSVISNIGYNEAASGITAITKVLLGYHRGELAANLHCSTPRQDVEAIREGRMRIVTEHQPFRRSYVAVNGMSVTGVNSHVLLHGHYKPKDLSRYTSSIAHLVTISARQDTSILKIFENLKSRPIDPEELALLHNIHQANIPGHMNRGFIILNTDVEEKTVSLCEKAEYFDDSRRPLWFVYSGMGSQWAGMGAQLMRIPIFAAAIERCRKTLEPKGIDIVHIITSPDKTIFDNILHSFVGIAAIQIGLTDVLKELGLVPDGIIGHSVGELGCAYADGCLTAEEMILSAYSRGLVSLQTPFIRGSMAAIGLGYGKIIKMCPPEIEVACHNGPESSTISGPADIMKEFVAELTAKGIFAKEVPCSNIAYHSRYIADAGPGLLKYLSEVIKNPRVRSEKWVSTSIPFDEWEMPLAKYSSAEYHTNNLLNPVLFEETLKHIPPNAVLVEVAPHGLLQAILKRSLPADCRNIALTRRGHADNTILLLEAVGKLYMEGYNPKVQVLYPKVEMPVSTETPFLSHLVEWSHGKKWSLPLYNKVNRRKAAVCTHVISLHDKEYEYLKGHVIREQIVFPFASTLVAVWDTLAMVMDVPKKQLSVQFHDVHFYSQPVMHTQSQLKLRASLQRGTGYFEVYDDKIKVATGTIIGYKPDDKNDEIQLKESQNMELTAEDIYDLLRELDYFYSGEFRSIEAASSSLNEASLVWRDNWVTFIDGLLQLNMLRQSHDGVTLPTYIRRITVDVEKHLKLQTVLEDKVLYKAEILEEHEFVRCGGLMMENIRYCNLPAIKKNNVALQTLKFVHNFQVDQHVSNSLQIFLQMVAENVNKESIKVVGIINNQMEGSVFEAMKKIGSNVYGVNICYEEFNLGDFNSTKNNGSALNVADLAVVRNLSIDDEMCQMLHFVLQQDTFIVSEEDDMYGGRVRPTSLFRQLAAHSNERTRLDLLRWRPNQMAVPTTAITVRAHLDFALLTAARANLSPHHRFLIVAPHPASSALKQLVQSWRKDVQRNNIYLVTVNIEEGNNFFLDDLPDIDLAFTAFDHGKWGGEYYVPVQESAKVSSNVKLQSAQIGDLSSLEWVDASEMCGSGIPVKVHYIGLSNTDIQKAIGKITSTRYGGNNYGMDFSGTTDSGERVMGLVRSGAACSVVRAQPELLWPVPEHWSLEDAATVPLAYMHAFYCLGIKSTLLFDSSLKSDFSVLVHGGAGALGQAVLSILLAHGCEVYTTVSDMRKKHFLLKLFPDLKADHIGNSRDHSFVDMVLNARKGEGCNVVISSLKGDIKNSAPNSVGYLGAVFDVSLLHNQDEDFKYGLHHLTRERAYFTVDFSSIFDNPTEMKVLQMMVSEGIRRGYVRPLTRVTYGPHEAARAFRLLAASKHRGRVLLNMEEHTIQAQPRISCNPNQCQLIVMNDENVGFQLINKLIARGLHSNLPAVHHHLETDKPHLLFLTETQIRCPSDAAYLNYPGYSLEHHFLQRAGVCVYVRNDICCQRLRHLEDPSFSTLWLLVDTGMDKIVYACVYRSHSGDQETTRLFDHLSEAADTALHRHPDAQLVALGDFNACHQDWLFPYQRTDHAGRQARNFAVSMGLSQLVRQATRVPDVDGHTANCLDLLLTTDPDRCIVTVSSPLGTSDHCLVKSVTSFSPPDCDSRGERRMWRYKSADWDEMRHFFASYPWQQVCFSSENPSSCAEAISDVVRQAMEYYIPHSDVPVGSSARPWFNADCAEAEKRKHSAFLSWVDARDRKAPDLSSKKRAFNHAAKSYKKTLRKARFDRISHIGQKLSAQPSGSRAFWSLAKSVEANFCRPTMPPLVRPDGTLAHTAREKAGLFASLFAHNSRLDTGSATPPILPHCGTSMPEVRIRNKEVLRALCRLDVNKASRPDGIPAIVLKACAPELNLQKIGVIVQASSQDLNKENNIVELFKEASKLGSIGGIFSITDDGQMGRDQEILFANLDKVSRQFCPDLRYFAVINGGETMFGKPTCLSRVQNKLPAKLIVLSQQKNETSTVDAVDMVEHALCGVDTLVVAQRTHKQQPDLLEKLAGIADICLTTKMLETTTLGELGIQNDKFILVVSYLKMYHNVEFTEQEIPQLTFKTIMSLGKTENTIEGVKGLATFISYVDTDELLATAQLVCMPTASSGNDLREDEFDTSLPHLCIVPGIEGHHERFRLLCEGLKLPALVLQPGFDYPAETVHETAQRYVDVLLNKTGLKNTFYLLGYETGVLEALEMAAILEDLGLTGTVYCLGCGPNEVKTVIEENIAEFKSKEQLENGVVTHIFKLMVGDDVVDLEGALKGITLWPQKVDVCARALLGRVPNSAQYSRSLVEAALARIERARAYVPPVRALRSKLVLLRAASTEVEAPALALQQYSQRPVAIHQLTGPLSHTTSDISCSSLINEYLDPDILESFKEKNICEAYLLNPCSFMVADEN</sequence>
<protein>
    <recommendedName>
        <fullName evidence="2">Ketosynthase family 3 (KS3) domain-containing protein</fullName>
    </recommendedName>
</protein>
<dbReference type="Pfam" id="PF16197">
    <property type="entry name" value="KAsynt_C_assoc"/>
    <property type="match status" value="1"/>
</dbReference>
<dbReference type="SUPFAM" id="SSF53901">
    <property type="entry name" value="Thiolase-like"/>
    <property type="match status" value="2"/>
</dbReference>
<feature type="region of interest" description="Disordered" evidence="1">
    <location>
        <begin position="1"/>
        <end position="22"/>
    </location>
</feature>
<feature type="domain" description="Ketosynthase family 3 (KS3)" evidence="2">
    <location>
        <begin position="29"/>
        <end position="439"/>
    </location>
</feature>
<dbReference type="Gene3D" id="3.10.129.110">
    <property type="entry name" value="Polyketide synthase dehydratase"/>
    <property type="match status" value="1"/>
</dbReference>
<dbReference type="SUPFAM" id="SSF53474">
    <property type="entry name" value="alpha/beta-Hydrolases"/>
    <property type="match status" value="1"/>
</dbReference>
<dbReference type="InterPro" id="IPR016035">
    <property type="entry name" value="Acyl_Trfase/lysoPLipase"/>
</dbReference>
<dbReference type="InterPro" id="IPR014043">
    <property type="entry name" value="Acyl_transferase_dom"/>
</dbReference>
<dbReference type="InterPro" id="IPR016039">
    <property type="entry name" value="Thiolase-like"/>
</dbReference>
<dbReference type="SUPFAM" id="SSF51735">
    <property type="entry name" value="NAD(P)-binding Rossmann-fold domains"/>
    <property type="match status" value="1"/>
</dbReference>
<dbReference type="SUPFAM" id="SSF56219">
    <property type="entry name" value="DNase I-like"/>
    <property type="match status" value="1"/>
</dbReference>
<dbReference type="SUPFAM" id="SSF52151">
    <property type="entry name" value="FabD/lysophospholipase-like"/>
    <property type="match status" value="1"/>
</dbReference>
<dbReference type="Gene3D" id="3.40.366.10">
    <property type="entry name" value="Malonyl-Coenzyme A Acyl Carrier Protein, domain 2"/>
    <property type="match status" value="1"/>
</dbReference>
<dbReference type="GO" id="GO:0006633">
    <property type="term" value="P:fatty acid biosynthetic process"/>
    <property type="evidence" value="ECO:0007669"/>
    <property type="project" value="TreeGrafter"/>
</dbReference>
<dbReference type="Pfam" id="PF03372">
    <property type="entry name" value="Exo_endo_phos"/>
    <property type="match status" value="1"/>
</dbReference>
<proteinExistence type="predicted"/>
<dbReference type="InterPro" id="IPR050091">
    <property type="entry name" value="PKS_NRPS_Biosynth_Enz"/>
</dbReference>
<dbReference type="InterPro" id="IPR020843">
    <property type="entry name" value="ER"/>
</dbReference>
<gene>
    <name evidence="3" type="ORF">PYW07_008742</name>
</gene>
<dbReference type="InterPro" id="IPR014031">
    <property type="entry name" value="Ketoacyl_synth_C"/>
</dbReference>
<dbReference type="InterPro" id="IPR016036">
    <property type="entry name" value="Malonyl_transacylase_ACP-bd"/>
</dbReference>
<evidence type="ECO:0000313" key="3">
    <source>
        <dbReference type="EMBL" id="KAJ8711500.1"/>
    </source>
</evidence>
<evidence type="ECO:0000313" key="4">
    <source>
        <dbReference type="Proteomes" id="UP001231518"/>
    </source>
</evidence>
<dbReference type="Gene3D" id="3.60.10.10">
    <property type="entry name" value="Endonuclease/exonuclease/phosphatase"/>
    <property type="match status" value="1"/>
</dbReference>
<dbReference type="Pfam" id="PF02801">
    <property type="entry name" value="Ketoacyl-synt_C"/>
    <property type="match status" value="1"/>
</dbReference>
<dbReference type="PROSITE" id="PS52004">
    <property type="entry name" value="KS3_2"/>
    <property type="match status" value="1"/>
</dbReference>
<accession>A0AAD7YEC4</accession>
<dbReference type="Gene3D" id="3.40.47.10">
    <property type="match status" value="1"/>
</dbReference>
<dbReference type="Proteomes" id="UP001231518">
    <property type="component" value="Chromosome 21"/>
</dbReference>
<keyword evidence="4" id="KW-1185">Reference proteome</keyword>
<dbReference type="InterPro" id="IPR042104">
    <property type="entry name" value="PKS_dehydratase_sf"/>
</dbReference>
<dbReference type="PANTHER" id="PTHR43775:SF23">
    <property type="entry name" value="FATTY ACID SYNTHASE 3"/>
    <property type="match status" value="1"/>
</dbReference>
<dbReference type="InterPro" id="IPR005135">
    <property type="entry name" value="Endo/exonuclease/phosphatase"/>
</dbReference>
<name>A0AAD7YEC4_MYTSE</name>
<dbReference type="InterPro" id="IPR020841">
    <property type="entry name" value="PKS_Beta-ketoAc_synthase_dom"/>
</dbReference>
<dbReference type="Pfam" id="PF00109">
    <property type="entry name" value="ketoacyl-synt"/>
    <property type="match status" value="1"/>
</dbReference>
<evidence type="ECO:0000259" key="2">
    <source>
        <dbReference type="PROSITE" id="PS52004"/>
    </source>
</evidence>
<organism evidence="3 4">
    <name type="scientific">Mythimna separata</name>
    <name type="common">Oriental armyworm</name>
    <name type="synonym">Pseudaletia separata</name>
    <dbReference type="NCBI Taxonomy" id="271217"/>
    <lineage>
        <taxon>Eukaryota</taxon>
        <taxon>Metazoa</taxon>
        <taxon>Ecdysozoa</taxon>
        <taxon>Arthropoda</taxon>
        <taxon>Hexapoda</taxon>
        <taxon>Insecta</taxon>
        <taxon>Pterygota</taxon>
        <taxon>Neoptera</taxon>
        <taxon>Endopterygota</taxon>
        <taxon>Lepidoptera</taxon>
        <taxon>Glossata</taxon>
        <taxon>Ditrysia</taxon>
        <taxon>Noctuoidea</taxon>
        <taxon>Noctuidae</taxon>
        <taxon>Noctuinae</taxon>
        <taxon>Hadenini</taxon>
        <taxon>Mythimna</taxon>
    </lineage>
</organism>
<dbReference type="Gene3D" id="3.90.180.10">
    <property type="entry name" value="Medium-chain alcohol dehydrogenases, catalytic domain"/>
    <property type="match status" value="1"/>
</dbReference>
<dbReference type="CDD" id="cd05195">
    <property type="entry name" value="enoyl_red"/>
    <property type="match status" value="1"/>
</dbReference>
<dbReference type="PANTHER" id="PTHR43775">
    <property type="entry name" value="FATTY ACID SYNTHASE"/>
    <property type="match status" value="1"/>
</dbReference>
<dbReference type="Gene3D" id="3.30.70.3290">
    <property type="match status" value="1"/>
</dbReference>
<dbReference type="SMART" id="SM00829">
    <property type="entry name" value="PKS_ER"/>
    <property type="match status" value="1"/>
</dbReference>
<dbReference type="InterPro" id="IPR029058">
    <property type="entry name" value="AB_hydrolase_fold"/>
</dbReference>
<dbReference type="InterPro" id="IPR036691">
    <property type="entry name" value="Endo/exonu/phosph_ase_sf"/>
</dbReference>
<dbReference type="InterPro" id="IPR014030">
    <property type="entry name" value="Ketoacyl_synth_N"/>
</dbReference>
<dbReference type="Pfam" id="PF00698">
    <property type="entry name" value="Acyl_transf_1"/>
    <property type="match status" value="1"/>
</dbReference>
<dbReference type="Gene3D" id="3.40.50.1820">
    <property type="entry name" value="alpha/beta hydrolase"/>
    <property type="match status" value="1"/>
</dbReference>
<dbReference type="SUPFAM" id="SSF50129">
    <property type="entry name" value="GroES-like"/>
    <property type="match status" value="1"/>
</dbReference>
<dbReference type="EMBL" id="JARGEI010000022">
    <property type="protein sequence ID" value="KAJ8711500.1"/>
    <property type="molecule type" value="Genomic_DNA"/>
</dbReference>
<dbReference type="InterPro" id="IPR001227">
    <property type="entry name" value="Ac_transferase_dom_sf"/>
</dbReference>
<dbReference type="SUPFAM" id="SSF55048">
    <property type="entry name" value="Probable ACP-binding domain of malonyl-CoA ACP transacylase"/>
    <property type="match status" value="1"/>
</dbReference>
<dbReference type="SMART" id="SM00825">
    <property type="entry name" value="PKS_KS"/>
    <property type="match status" value="1"/>
</dbReference>
<feature type="compositionally biased region" description="Polar residues" evidence="1">
    <location>
        <begin position="1"/>
        <end position="14"/>
    </location>
</feature>
<dbReference type="GO" id="GO:0004312">
    <property type="term" value="F:fatty acid synthase activity"/>
    <property type="evidence" value="ECO:0007669"/>
    <property type="project" value="TreeGrafter"/>
</dbReference>
<dbReference type="CDD" id="cd00833">
    <property type="entry name" value="PKS"/>
    <property type="match status" value="1"/>
</dbReference>
<dbReference type="InterPro" id="IPR036291">
    <property type="entry name" value="NAD(P)-bd_dom_sf"/>
</dbReference>
<reference evidence="3" key="1">
    <citation type="submission" date="2023-03" db="EMBL/GenBank/DDBJ databases">
        <title>Chromosome-level genomes of two armyworms, Mythimna separata and Mythimna loreyi, provide insights into the biosynthesis and reception of sex pheromones.</title>
        <authorList>
            <person name="Zhao H."/>
        </authorList>
    </citation>
    <scope>NUCLEOTIDE SEQUENCE</scope>
    <source>
        <strain evidence="3">BeijingLab</strain>
        <tissue evidence="3">Pupa</tissue>
    </source>
</reference>
<evidence type="ECO:0000256" key="1">
    <source>
        <dbReference type="SAM" id="MobiDB-lite"/>
    </source>
</evidence>
<dbReference type="SMART" id="SM00827">
    <property type="entry name" value="PKS_AT"/>
    <property type="match status" value="1"/>
</dbReference>
<comment type="caution">
    <text evidence="3">The sequence shown here is derived from an EMBL/GenBank/DDBJ whole genome shotgun (WGS) entry which is preliminary data.</text>
</comment>
<dbReference type="InterPro" id="IPR011032">
    <property type="entry name" value="GroES-like_sf"/>
</dbReference>
<dbReference type="GO" id="GO:0016491">
    <property type="term" value="F:oxidoreductase activity"/>
    <property type="evidence" value="ECO:0007669"/>
    <property type="project" value="InterPro"/>
</dbReference>